<dbReference type="OrthoDB" id="8119704at2759"/>
<reference evidence="4" key="1">
    <citation type="submission" date="2020-12" db="EMBL/GenBank/DDBJ databases">
        <title>Metabolic potential, ecology and presence of endohyphal bacteria is reflected in genomic diversity of Mucoromycotina.</title>
        <authorList>
            <person name="Muszewska A."/>
            <person name="Okrasinska A."/>
            <person name="Steczkiewicz K."/>
            <person name="Drgas O."/>
            <person name="Orlowska M."/>
            <person name="Perlinska-Lenart U."/>
            <person name="Aleksandrzak-Piekarczyk T."/>
            <person name="Szatraj K."/>
            <person name="Zielenkiewicz U."/>
            <person name="Pilsyk S."/>
            <person name="Malc E."/>
            <person name="Mieczkowski P."/>
            <person name="Kruszewska J.S."/>
            <person name="Biernat P."/>
            <person name="Pawlowska J."/>
        </authorList>
    </citation>
    <scope>NUCLEOTIDE SEQUENCE</scope>
    <source>
        <strain evidence="4">WA0000051536</strain>
    </source>
</reference>
<keyword evidence="2" id="KW-0378">Hydrolase</keyword>
<dbReference type="InterPro" id="IPR000639">
    <property type="entry name" value="Epox_hydrolase-like"/>
</dbReference>
<dbReference type="Proteomes" id="UP000612746">
    <property type="component" value="Unassembled WGS sequence"/>
</dbReference>
<proteinExistence type="inferred from homology"/>
<evidence type="ECO:0000256" key="2">
    <source>
        <dbReference type="ARBA" id="ARBA00022801"/>
    </source>
</evidence>
<accession>A0A8H7Q477</accession>
<organism evidence="4 5">
    <name type="scientific">Umbelopsis vinacea</name>
    <dbReference type="NCBI Taxonomy" id="44442"/>
    <lineage>
        <taxon>Eukaryota</taxon>
        <taxon>Fungi</taxon>
        <taxon>Fungi incertae sedis</taxon>
        <taxon>Mucoromycota</taxon>
        <taxon>Mucoromycotina</taxon>
        <taxon>Umbelopsidomycetes</taxon>
        <taxon>Umbelopsidales</taxon>
        <taxon>Umbelopsidaceae</taxon>
        <taxon>Umbelopsis</taxon>
    </lineage>
</organism>
<dbReference type="GO" id="GO:0005739">
    <property type="term" value="C:mitochondrion"/>
    <property type="evidence" value="ECO:0007669"/>
    <property type="project" value="TreeGrafter"/>
</dbReference>
<dbReference type="SUPFAM" id="SSF53474">
    <property type="entry name" value="alpha/beta-Hydrolases"/>
    <property type="match status" value="1"/>
</dbReference>
<dbReference type="Pfam" id="PF00561">
    <property type="entry name" value="Abhydrolase_1"/>
    <property type="match status" value="1"/>
</dbReference>
<evidence type="ECO:0000313" key="5">
    <source>
        <dbReference type="Proteomes" id="UP000612746"/>
    </source>
</evidence>
<keyword evidence="5" id="KW-1185">Reference proteome</keyword>
<dbReference type="PRINTS" id="PR00412">
    <property type="entry name" value="EPOXHYDRLASE"/>
</dbReference>
<dbReference type="AlphaFoldDB" id="A0A8H7Q477"/>
<dbReference type="PANTHER" id="PTHR46118">
    <property type="entry name" value="PROTEIN ABHD11"/>
    <property type="match status" value="1"/>
</dbReference>
<comment type="similarity">
    <text evidence="1">Belongs to the AB hydrolase superfamily.</text>
</comment>
<dbReference type="InterPro" id="IPR000073">
    <property type="entry name" value="AB_hydrolase_1"/>
</dbReference>
<gene>
    <name evidence="4" type="ORF">INT44_002294</name>
</gene>
<dbReference type="GO" id="GO:0052689">
    <property type="term" value="F:carboxylic ester hydrolase activity"/>
    <property type="evidence" value="ECO:0007669"/>
    <property type="project" value="TreeGrafter"/>
</dbReference>
<dbReference type="EMBL" id="JAEPRA010000005">
    <property type="protein sequence ID" value="KAG2185501.1"/>
    <property type="molecule type" value="Genomic_DNA"/>
</dbReference>
<dbReference type="Gene3D" id="3.40.50.1820">
    <property type="entry name" value="alpha/beta hydrolase"/>
    <property type="match status" value="1"/>
</dbReference>
<evidence type="ECO:0000256" key="1">
    <source>
        <dbReference type="ARBA" id="ARBA00008645"/>
    </source>
</evidence>
<protein>
    <recommendedName>
        <fullName evidence="3">AB hydrolase-1 domain-containing protein</fullName>
    </recommendedName>
</protein>
<comment type="caution">
    <text evidence="4">The sequence shown here is derived from an EMBL/GenBank/DDBJ whole genome shotgun (WGS) entry which is preliminary data.</text>
</comment>
<dbReference type="FunFam" id="3.40.50.1820:FF:000039">
    <property type="entry name" value="Esterase ybfF"/>
    <property type="match status" value="1"/>
</dbReference>
<evidence type="ECO:0000259" key="3">
    <source>
        <dbReference type="Pfam" id="PF00561"/>
    </source>
</evidence>
<sequence length="300" mass="33904">MLGSTAKTATQRVGSLLILQQQRTFATQQNHIVKVDYSKFPSESTSQANPPIVICHGLFGSKQNWKSLARAFSKRLSADVYTLDMRNHGDSPHNPVHNYNVMADDVATFLQTNGLENSVLMGHSMGGKVVMNLCLRRLQPVEKLVVVDMAPAVKRLSSDFASYIQYMDEIQRAKLTKRSEADAILKKVEPDLSIRQFLLTNLKKDEDTGIYKFRIPYKTLGESLDNMTAFMDHKMEPYDGSTLFIAGGKSNYIKPERDGDHIREQFPNSEIKVIEGAGHWVHAEKPEEFVNIVSDYYKQS</sequence>
<feature type="domain" description="AB hydrolase-1" evidence="3">
    <location>
        <begin position="50"/>
        <end position="286"/>
    </location>
</feature>
<name>A0A8H7Q477_9FUNG</name>
<dbReference type="PANTHER" id="PTHR46118:SF4">
    <property type="entry name" value="PROTEIN ABHD11"/>
    <property type="match status" value="1"/>
</dbReference>
<dbReference type="InterPro" id="IPR029058">
    <property type="entry name" value="AB_hydrolase_fold"/>
</dbReference>
<evidence type="ECO:0000313" key="4">
    <source>
        <dbReference type="EMBL" id="KAG2185501.1"/>
    </source>
</evidence>